<protein>
    <recommendedName>
        <fullName evidence="4">DUF1320 domain-containing protein</fullName>
    </recommendedName>
</protein>
<dbReference type="AlphaFoldDB" id="A0A395R806"/>
<dbReference type="OrthoDB" id="6886549at2"/>
<dbReference type="RefSeq" id="WP_118129017.1">
    <property type="nucleotide sequence ID" value="NZ_LMAZ01000001.1"/>
</dbReference>
<accession>A0A395R806</accession>
<organism evidence="2 3">
    <name type="scientific">Pseudomonas abyssi</name>
    <dbReference type="NCBI Taxonomy" id="170540"/>
    <lineage>
        <taxon>Bacteria</taxon>
        <taxon>Pseudomonadati</taxon>
        <taxon>Pseudomonadota</taxon>
        <taxon>Gammaproteobacteria</taxon>
        <taxon>Pseudomonadales</taxon>
        <taxon>Pseudomonadaceae</taxon>
        <taxon>Pseudomonas</taxon>
    </lineage>
</organism>
<gene>
    <name evidence="2" type="ORF">ASB58_00870</name>
</gene>
<dbReference type="InterPro" id="IPR009752">
    <property type="entry name" value="Phage_Mu_GpJ"/>
</dbReference>
<feature type="region of interest" description="Disordered" evidence="1">
    <location>
        <begin position="148"/>
        <end position="170"/>
    </location>
</feature>
<dbReference type="Pfam" id="PF07030">
    <property type="entry name" value="Phage_Mu_Gp36"/>
    <property type="match status" value="1"/>
</dbReference>
<evidence type="ECO:0000313" key="3">
    <source>
        <dbReference type="Proteomes" id="UP000265411"/>
    </source>
</evidence>
<sequence length="170" mass="18475">MAYITLTQLADRPGAVELAQVATPRQYRQVDAELLDALLRGQDLAAWPADEVAIAEATKAVIEDALANAEATINGYLARRGYSLPLATEFPIVTGWARSIARYHLHKDRISGEQNDPIVRDYRDALKFLQQVASGQFSLGADDPLTPTTSGAPIVSAPPRTFSHDTLKGF</sequence>
<evidence type="ECO:0000256" key="1">
    <source>
        <dbReference type="SAM" id="MobiDB-lite"/>
    </source>
</evidence>
<evidence type="ECO:0008006" key="4">
    <source>
        <dbReference type="Google" id="ProtNLM"/>
    </source>
</evidence>
<proteinExistence type="predicted"/>
<comment type="caution">
    <text evidence="2">The sequence shown here is derived from an EMBL/GenBank/DDBJ whole genome shotgun (WGS) entry which is preliminary data.</text>
</comment>
<dbReference type="Proteomes" id="UP000265411">
    <property type="component" value="Unassembled WGS sequence"/>
</dbReference>
<name>A0A395R806_9PSED</name>
<keyword evidence="3" id="KW-1185">Reference proteome</keyword>
<evidence type="ECO:0000313" key="2">
    <source>
        <dbReference type="EMBL" id="RGP55972.1"/>
    </source>
</evidence>
<reference evidence="2 3" key="1">
    <citation type="journal article" date="2018" name="Syst. Appl. Microbiol.">
        <title>Pseudomonas gallaeciensis sp. nov., isolated from crude-oil-contaminated intertidal sand samples after the Prestige oil spill.</title>
        <authorList>
            <person name="Mulet M."/>
            <person name="Sanchez D."/>
            <person name="Rodriguez A.C."/>
            <person name="Nogales B."/>
            <person name="Bosch R."/>
            <person name="Busquets A."/>
            <person name="Gomila M."/>
            <person name="Lalucat J."/>
            <person name="Garcia-Valdes E."/>
        </authorList>
    </citation>
    <scope>NUCLEOTIDE SEQUENCE [LARGE SCALE GENOMIC DNA]</scope>
    <source>
        <strain evidence="2 3">V113</strain>
    </source>
</reference>
<dbReference type="EMBL" id="LMAZ01000001">
    <property type="protein sequence ID" value="RGP55972.1"/>
    <property type="molecule type" value="Genomic_DNA"/>
</dbReference>